<comment type="caution">
    <text evidence="2">The sequence shown here is derived from an EMBL/GenBank/DDBJ whole genome shotgun (WGS) entry which is preliminary data.</text>
</comment>
<proteinExistence type="predicted"/>
<name>A0A933L5Q0_9HYPH</name>
<organism evidence="2 3">
    <name type="scientific">Devosia nanyangense</name>
    <dbReference type="NCBI Taxonomy" id="1228055"/>
    <lineage>
        <taxon>Bacteria</taxon>
        <taxon>Pseudomonadati</taxon>
        <taxon>Pseudomonadota</taxon>
        <taxon>Alphaproteobacteria</taxon>
        <taxon>Hyphomicrobiales</taxon>
        <taxon>Devosiaceae</taxon>
        <taxon>Devosia</taxon>
    </lineage>
</organism>
<feature type="region of interest" description="Disordered" evidence="1">
    <location>
        <begin position="1"/>
        <end position="71"/>
    </location>
</feature>
<feature type="compositionally biased region" description="Polar residues" evidence="1">
    <location>
        <begin position="27"/>
        <end position="43"/>
    </location>
</feature>
<accession>A0A933L5Q0</accession>
<dbReference type="Proteomes" id="UP000782610">
    <property type="component" value="Unassembled WGS sequence"/>
</dbReference>
<evidence type="ECO:0000313" key="2">
    <source>
        <dbReference type="EMBL" id="MBI4922780.1"/>
    </source>
</evidence>
<reference evidence="2" key="1">
    <citation type="submission" date="2020-07" db="EMBL/GenBank/DDBJ databases">
        <title>Huge and variable diversity of episymbiotic CPR bacteria and DPANN archaea in groundwater ecosystems.</title>
        <authorList>
            <person name="He C.Y."/>
            <person name="Keren R."/>
            <person name="Whittaker M."/>
            <person name="Farag I.F."/>
            <person name="Doudna J."/>
            <person name="Cate J.H.D."/>
            <person name="Banfield J.F."/>
        </authorList>
    </citation>
    <scope>NUCLEOTIDE SEQUENCE</scope>
    <source>
        <strain evidence="2">NC_groundwater_1586_Pr3_B-0.1um_66_15</strain>
    </source>
</reference>
<sequence length="71" mass="7600">MADKKPRSRDLDWTPLAQTAPGPASSMMPSFSGQPNFSPSVMTAHNYLGAGNPPVELDTAATKEAEPKRSR</sequence>
<feature type="compositionally biased region" description="Basic and acidic residues" evidence="1">
    <location>
        <begin position="1"/>
        <end position="12"/>
    </location>
</feature>
<evidence type="ECO:0000313" key="3">
    <source>
        <dbReference type="Proteomes" id="UP000782610"/>
    </source>
</evidence>
<dbReference type="EMBL" id="JACRAF010000038">
    <property type="protein sequence ID" value="MBI4922780.1"/>
    <property type="molecule type" value="Genomic_DNA"/>
</dbReference>
<protein>
    <submittedName>
        <fullName evidence="2">Uncharacterized protein</fullName>
    </submittedName>
</protein>
<evidence type="ECO:0000256" key="1">
    <source>
        <dbReference type="SAM" id="MobiDB-lite"/>
    </source>
</evidence>
<dbReference type="AlphaFoldDB" id="A0A933L5Q0"/>
<gene>
    <name evidence="2" type="ORF">HY834_13620</name>
</gene>
<feature type="compositionally biased region" description="Basic and acidic residues" evidence="1">
    <location>
        <begin position="61"/>
        <end position="71"/>
    </location>
</feature>